<evidence type="ECO:0000313" key="6">
    <source>
        <dbReference type="Proteomes" id="UP000004290"/>
    </source>
</evidence>
<reference evidence="5 6" key="1">
    <citation type="submission" date="2010-07" db="EMBL/GenBank/DDBJ databases">
        <authorList>
            <person name="Muzny D."/>
            <person name="Qin X."/>
            <person name="Deng J."/>
            <person name="Jiang H."/>
            <person name="Liu Y."/>
            <person name="Qu J."/>
            <person name="Song X.-Z."/>
            <person name="Zhang L."/>
            <person name="Thornton R."/>
            <person name="Coyle M."/>
            <person name="Francisco L."/>
            <person name="Jackson L."/>
            <person name="Javaid M."/>
            <person name="Korchina V."/>
            <person name="Kovar C."/>
            <person name="Mata R."/>
            <person name="Mathew T."/>
            <person name="Ngo R."/>
            <person name="Nguyen L."/>
            <person name="Nguyen N."/>
            <person name="Okwuonu G."/>
            <person name="Ongeri F."/>
            <person name="Pham C."/>
            <person name="Simmons D."/>
            <person name="Wilczek-Boney K."/>
            <person name="Hale W."/>
            <person name="Jakkamsetti A."/>
            <person name="Pham P."/>
            <person name="Ruth R."/>
            <person name="San Lucas F."/>
            <person name="Warren J."/>
            <person name="Zhang J."/>
            <person name="Zhao Z."/>
            <person name="Zhou C."/>
            <person name="Zhu D."/>
            <person name="Lee S."/>
            <person name="Bess C."/>
            <person name="Blankenburg K."/>
            <person name="Forbes L."/>
            <person name="Fu Q."/>
            <person name="Gubbala S."/>
            <person name="Hirani K."/>
            <person name="Jayaseelan J.C."/>
            <person name="Lara F."/>
            <person name="Munidasa M."/>
            <person name="Palculict T."/>
            <person name="Patil S."/>
            <person name="Pu L.-L."/>
            <person name="Saada N."/>
            <person name="Tang L."/>
            <person name="Weissenberger G."/>
            <person name="Zhu Y."/>
            <person name="Hemphill L."/>
            <person name="Shang Y."/>
            <person name="Youmans B."/>
            <person name="Ayvaz T."/>
            <person name="Ross M."/>
            <person name="Santibanez J."/>
            <person name="Aqrawi P."/>
            <person name="Gross S."/>
            <person name="Joshi V."/>
            <person name="Fowler G."/>
            <person name="Nazareth L."/>
            <person name="Reid J."/>
            <person name="Worley K."/>
            <person name="Petrosino J."/>
            <person name="Highlander S."/>
            <person name="Gibbs R."/>
        </authorList>
    </citation>
    <scope>NUCLEOTIDE SEQUENCE [LARGE SCALE GENOMIC DNA]</scope>
    <source>
        <strain evidence="5 6">ATCC 700338</strain>
    </source>
</reference>
<dbReference type="SUPFAM" id="SSF56784">
    <property type="entry name" value="HAD-like"/>
    <property type="match status" value="1"/>
</dbReference>
<sequence>MKDIFGKDLHDLLNKKLFLFDMDGTIYEDSHVYQGTLELLDYIDTRGGKYMFITNNSSSSVKDYIGKLEQLGISTDDGHFLTASQATILYLQQNYPNKKVYALGTQSFLGELQRSGIMLTSHDQAELLLVGFDKELTYEKWANACQLLFTKKVPFIATNPDLSCPTSFGFIPDCGSICQILENITNQKATYIGKPKDTMVKLALQNSGFTAEDTLVIGDRLYTDIACGNNAGVSTLCVLTGEANIASIQESDIKPTYTLTSVLELYKTLKEEP</sequence>
<dbReference type="Pfam" id="PF13344">
    <property type="entry name" value="Hydrolase_6"/>
    <property type="match status" value="1"/>
</dbReference>
<keyword evidence="6" id="KW-1185">Reference proteome</keyword>
<name>E0PD96_STREI</name>
<dbReference type="InterPro" id="IPR006357">
    <property type="entry name" value="HAD-SF_hydro_IIA"/>
</dbReference>
<evidence type="ECO:0000256" key="1">
    <source>
        <dbReference type="PIRNR" id="PIRNR000915"/>
    </source>
</evidence>
<evidence type="ECO:0000256" key="3">
    <source>
        <dbReference type="PIRSR" id="PIRSR000915-2"/>
    </source>
</evidence>
<dbReference type="EMBL" id="AEEL01000013">
    <property type="protein sequence ID" value="EFM27681.1"/>
    <property type="molecule type" value="Genomic_DNA"/>
</dbReference>
<protein>
    <recommendedName>
        <fullName evidence="1">Acid sugar phosphatase</fullName>
        <ecNumber evidence="1">3.1.3.-</ecNumber>
    </recommendedName>
</protein>
<dbReference type="PANTHER" id="PTHR19288:SF46">
    <property type="entry name" value="HALOACID DEHALOGENASE-LIKE HYDROLASE DOMAIN-CONTAINING PROTEIN 2"/>
    <property type="match status" value="1"/>
</dbReference>
<keyword evidence="1 4" id="KW-0460">Magnesium</keyword>
<dbReference type="HOGENOM" id="CLU_043473_1_2_9"/>
<feature type="binding site" evidence="4">
    <location>
        <position position="21"/>
    </location>
    <ligand>
        <name>Mg(2+)</name>
        <dbReference type="ChEBI" id="CHEBI:18420"/>
    </ligand>
</feature>
<comment type="similarity">
    <text evidence="1">Belongs to the HAD-like hydrolase superfamily. NagD family.</text>
</comment>
<keyword evidence="5" id="KW-0378">Hydrolase</keyword>
<feature type="binding site" evidence="3">
    <location>
        <position position="194"/>
    </location>
    <ligand>
        <name>substrate</name>
    </ligand>
</feature>
<dbReference type="RefSeq" id="WP_003064504.1">
    <property type="nucleotide sequence ID" value="NZ_GL397128.1"/>
</dbReference>
<evidence type="ECO:0000256" key="4">
    <source>
        <dbReference type="PIRSR" id="PIRSR000915-3"/>
    </source>
</evidence>
<dbReference type="Proteomes" id="UP000004290">
    <property type="component" value="Unassembled WGS sequence"/>
</dbReference>
<dbReference type="EC" id="3.1.3.-" evidence="1"/>
<organism evidence="5 6">
    <name type="scientific">Streptococcus equinus ATCC 700338</name>
    <dbReference type="NCBI Taxonomy" id="864569"/>
    <lineage>
        <taxon>Bacteria</taxon>
        <taxon>Bacillati</taxon>
        <taxon>Bacillota</taxon>
        <taxon>Bacilli</taxon>
        <taxon>Lactobacillales</taxon>
        <taxon>Streptococcaceae</taxon>
        <taxon>Streptococcus</taxon>
    </lineage>
</organism>
<feature type="binding site" evidence="4">
    <location>
        <position position="23"/>
    </location>
    <ligand>
        <name>Mg(2+)</name>
        <dbReference type="ChEBI" id="CHEBI:18420"/>
    </ligand>
</feature>
<dbReference type="GO" id="GO:0016791">
    <property type="term" value="F:phosphatase activity"/>
    <property type="evidence" value="ECO:0007669"/>
    <property type="project" value="TreeGrafter"/>
</dbReference>
<keyword evidence="1 4" id="KW-0479">Metal-binding</keyword>
<feature type="binding site" evidence="4">
    <location>
        <position position="219"/>
    </location>
    <ligand>
        <name>Mg(2+)</name>
        <dbReference type="ChEBI" id="CHEBI:18420"/>
    </ligand>
</feature>
<dbReference type="GeneID" id="64018685"/>
<dbReference type="PANTHER" id="PTHR19288">
    <property type="entry name" value="4-NITROPHENYLPHOSPHATASE-RELATED"/>
    <property type="match status" value="1"/>
</dbReference>
<dbReference type="PIRSF" id="PIRSF000915">
    <property type="entry name" value="PGP-type_phosphatase"/>
    <property type="match status" value="1"/>
</dbReference>
<feature type="active site" description="Nucleophile" evidence="2">
    <location>
        <position position="21"/>
    </location>
</feature>
<evidence type="ECO:0000256" key="2">
    <source>
        <dbReference type="PIRSR" id="PIRSR000915-1"/>
    </source>
</evidence>
<dbReference type="Pfam" id="PF13242">
    <property type="entry name" value="Hydrolase_like"/>
    <property type="match status" value="1"/>
</dbReference>
<gene>
    <name evidence="5" type="ORF">HMPREF9319_0819</name>
</gene>
<dbReference type="NCBIfam" id="TIGR01460">
    <property type="entry name" value="HAD-SF-IIA"/>
    <property type="match status" value="1"/>
</dbReference>
<dbReference type="GO" id="GO:0005737">
    <property type="term" value="C:cytoplasm"/>
    <property type="evidence" value="ECO:0007669"/>
    <property type="project" value="TreeGrafter"/>
</dbReference>
<evidence type="ECO:0000313" key="5">
    <source>
        <dbReference type="EMBL" id="EFM27681.1"/>
    </source>
</evidence>
<comment type="cofactor">
    <cofactor evidence="4">
        <name>Mg(2+)</name>
        <dbReference type="ChEBI" id="CHEBI:18420"/>
    </cofactor>
    <text evidence="4">Divalent metal ions. Mg(2+) is the most effective.</text>
</comment>
<comment type="function">
    <text evidence="1">Catalyzes the dephosphorylation of 2-6 carbon acid sugars in vitro.</text>
</comment>
<dbReference type="Gene3D" id="3.40.50.1000">
    <property type="entry name" value="HAD superfamily/HAD-like"/>
    <property type="match status" value="2"/>
</dbReference>
<proteinExistence type="inferred from homology"/>
<dbReference type="InterPro" id="IPR023214">
    <property type="entry name" value="HAD_sf"/>
</dbReference>
<accession>E0PD96</accession>
<comment type="caution">
    <text evidence="5">The sequence shown here is derived from an EMBL/GenBank/DDBJ whole genome shotgun (WGS) entry which is preliminary data.</text>
</comment>
<dbReference type="AlphaFoldDB" id="E0PD96"/>
<dbReference type="InterPro" id="IPR036412">
    <property type="entry name" value="HAD-like_sf"/>
</dbReference>
<feature type="active site" description="Proton donor" evidence="2">
    <location>
        <position position="23"/>
    </location>
</feature>
<dbReference type="GO" id="GO:0046872">
    <property type="term" value="F:metal ion binding"/>
    <property type="evidence" value="ECO:0007669"/>
    <property type="project" value="UniProtKB-KW"/>
</dbReference>